<dbReference type="Pfam" id="PF21176">
    <property type="entry name" value="RecR_HhH"/>
    <property type="match status" value="1"/>
</dbReference>
<name>A0ABX0UP84_9BACT</name>
<evidence type="ECO:0000256" key="7">
    <source>
        <dbReference type="HAMAP-Rule" id="MF_00017"/>
    </source>
</evidence>
<evidence type="ECO:0000256" key="3">
    <source>
        <dbReference type="ARBA" id="ARBA00022771"/>
    </source>
</evidence>
<dbReference type="PANTHER" id="PTHR30446:SF0">
    <property type="entry name" value="RECOMBINATION PROTEIN RECR"/>
    <property type="match status" value="1"/>
</dbReference>
<proteinExistence type="inferred from homology"/>
<accession>A0ABX0UP84</accession>
<protein>
    <recommendedName>
        <fullName evidence="7">Recombination protein RecR</fullName>
    </recommendedName>
</protein>
<evidence type="ECO:0000256" key="1">
    <source>
        <dbReference type="ARBA" id="ARBA00022723"/>
    </source>
</evidence>
<comment type="caution">
    <text evidence="9">The sequence shown here is derived from an EMBL/GenBank/DDBJ whole genome shotgun (WGS) entry which is preliminary data.</text>
</comment>
<dbReference type="SUPFAM" id="SSF111304">
    <property type="entry name" value="Recombination protein RecR"/>
    <property type="match status" value="1"/>
</dbReference>
<dbReference type="Pfam" id="PF13662">
    <property type="entry name" value="Toprim_4"/>
    <property type="match status" value="1"/>
</dbReference>
<keyword evidence="5 7" id="KW-0233">DNA recombination</keyword>
<dbReference type="InterPro" id="IPR006171">
    <property type="entry name" value="TOPRIM_dom"/>
</dbReference>
<dbReference type="EMBL" id="JAASQJ010000002">
    <property type="protein sequence ID" value="NIJ53475.1"/>
    <property type="molecule type" value="Genomic_DNA"/>
</dbReference>
<reference evidence="9 10" key="1">
    <citation type="submission" date="2020-03" db="EMBL/GenBank/DDBJ databases">
        <title>Genomic Encyclopedia of Type Strains, Phase IV (KMG-IV): sequencing the most valuable type-strain genomes for metagenomic binning, comparative biology and taxonomic classification.</title>
        <authorList>
            <person name="Goeker M."/>
        </authorList>
    </citation>
    <scope>NUCLEOTIDE SEQUENCE [LARGE SCALE GENOMIC DNA]</scope>
    <source>
        <strain evidence="9 10">DSM 102865</strain>
    </source>
</reference>
<dbReference type="InterPro" id="IPR034137">
    <property type="entry name" value="TOPRIM_RecR"/>
</dbReference>
<evidence type="ECO:0000256" key="4">
    <source>
        <dbReference type="ARBA" id="ARBA00022833"/>
    </source>
</evidence>
<dbReference type="HAMAP" id="MF_00017">
    <property type="entry name" value="RecR"/>
    <property type="match status" value="1"/>
</dbReference>
<dbReference type="InterPro" id="IPR015967">
    <property type="entry name" value="Rcmb_RecR_Znf"/>
</dbReference>
<keyword evidence="1 7" id="KW-0479">Metal-binding</keyword>
<dbReference type="RefSeq" id="WP_167270602.1">
    <property type="nucleotide sequence ID" value="NZ_JAASQJ010000002.1"/>
</dbReference>
<organism evidence="9 10">
    <name type="scientific">Dyadobacter arcticus</name>
    <dbReference type="NCBI Taxonomy" id="1078754"/>
    <lineage>
        <taxon>Bacteria</taxon>
        <taxon>Pseudomonadati</taxon>
        <taxon>Bacteroidota</taxon>
        <taxon>Cytophagia</taxon>
        <taxon>Cytophagales</taxon>
        <taxon>Spirosomataceae</taxon>
        <taxon>Dyadobacter</taxon>
    </lineage>
</organism>
<keyword evidence="3 7" id="KW-0863">Zinc-finger</keyword>
<comment type="function">
    <text evidence="7">May play a role in DNA repair. It seems to be involved in an RecBC-independent recombinational process of DNA repair. It may act with RecF and RecO.</text>
</comment>
<evidence type="ECO:0000256" key="5">
    <source>
        <dbReference type="ARBA" id="ARBA00023172"/>
    </source>
</evidence>
<evidence type="ECO:0000313" key="9">
    <source>
        <dbReference type="EMBL" id="NIJ53475.1"/>
    </source>
</evidence>
<gene>
    <name evidence="7" type="primary">recR</name>
    <name evidence="9" type="ORF">FHS68_002645</name>
</gene>
<dbReference type="PROSITE" id="PS01300">
    <property type="entry name" value="RECR"/>
    <property type="match status" value="1"/>
</dbReference>
<comment type="similarity">
    <text evidence="7">Belongs to the RecR family.</text>
</comment>
<dbReference type="Proteomes" id="UP001179181">
    <property type="component" value="Unassembled WGS sequence"/>
</dbReference>
<dbReference type="Gene3D" id="1.10.8.420">
    <property type="entry name" value="RecR Domain 1"/>
    <property type="match status" value="1"/>
</dbReference>
<dbReference type="CDD" id="cd01025">
    <property type="entry name" value="TOPRIM_recR"/>
    <property type="match status" value="1"/>
</dbReference>
<sequence>MNYPSRLIEEAVSEISRLPGIGKKTALRLALHLLKREEEQTRSLSEALVNMRTKTTYCVKCHNIADDRHCNICTNPRRDQSIICVVVDTRDVLAIESTNQYKGLYHVLGGIISPLEGIGPADLNIDSLVARVEYKGEEDAVNEVILALSPTMEGDTTAFYLQKKLRTTGIKMSTIARGVPIGGDLEYADEITLGRSIVSRVAYD</sequence>
<evidence type="ECO:0000256" key="2">
    <source>
        <dbReference type="ARBA" id="ARBA00022763"/>
    </source>
</evidence>
<feature type="zinc finger region" description="C4-type" evidence="7">
    <location>
        <begin position="58"/>
        <end position="73"/>
    </location>
</feature>
<evidence type="ECO:0000256" key="6">
    <source>
        <dbReference type="ARBA" id="ARBA00023204"/>
    </source>
</evidence>
<dbReference type="Gene3D" id="3.40.1360.10">
    <property type="match status" value="1"/>
</dbReference>
<dbReference type="InterPro" id="IPR023627">
    <property type="entry name" value="Rcmb_RecR"/>
</dbReference>
<dbReference type="NCBIfam" id="TIGR00615">
    <property type="entry name" value="recR"/>
    <property type="match status" value="1"/>
</dbReference>
<keyword evidence="6 7" id="KW-0234">DNA repair</keyword>
<dbReference type="Pfam" id="PF21175">
    <property type="entry name" value="RecR_C"/>
    <property type="match status" value="1"/>
</dbReference>
<keyword evidence="10" id="KW-1185">Reference proteome</keyword>
<keyword evidence="2 7" id="KW-0227">DNA damage</keyword>
<dbReference type="PROSITE" id="PS50880">
    <property type="entry name" value="TOPRIM"/>
    <property type="match status" value="1"/>
</dbReference>
<dbReference type="SMART" id="SM00493">
    <property type="entry name" value="TOPRIM"/>
    <property type="match status" value="1"/>
</dbReference>
<evidence type="ECO:0000259" key="8">
    <source>
        <dbReference type="PROSITE" id="PS50880"/>
    </source>
</evidence>
<dbReference type="Gene3D" id="6.10.250.240">
    <property type="match status" value="1"/>
</dbReference>
<feature type="domain" description="Toprim" evidence="8">
    <location>
        <begin position="81"/>
        <end position="180"/>
    </location>
</feature>
<evidence type="ECO:0000313" key="10">
    <source>
        <dbReference type="Proteomes" id="UP001179181"/>
    </source>
</evidence>
<dbReference type="PANTHER" id="PTHR30446">
    <property type="entry name" value="RECOMBINATION PROTEIN RECR"/>
    <property type="match status" value="1"/>
</dbReference>
<keyword evidence="4 7" id="KW-0862">Zinc</keyword>
<dbReference type="InterPro" id="IPR000093">
    <property type="entry name" value="DNA_Rcmb_RecR"/>
</dbReference>